<dbReference type="Gene3D" id="3.90.75.20">
    <property type="match status" value="1"/>
</dbReference>
<dbReference type="GO" id="GO:0005737">
    <property type="term" value="C:cytoplasm"/>
    <property type="evidence" value="ECO:0007669"/>
    <property type="project" value="TreeGrafter"/>
</dbReference>
<dbReference type="OrthoDB" id="2951111at2759"/>
<evidence type="ECO:0000256" key="1">
    <source>
        <dbReference type="SAM" id="MobiDB-lite"/>
    </source>
</evidence>
<evidence type="ECO:0000313" key="2">
    <source>
        <dbReference type="EMBL" id="KPM12026.1"/>
    </source>
</evidence>
<dbReference type="GO" id="GO:0016020">
    <property type="term" value="C:membrane"/>
    <property type="evidence" value="ECO:0007669"/>
    <property type="project" value="TreeGrafter"/>
</dbReference>
<dbReference type="PROSITE" id="PS50865">
    <property type="entry name" value="ZF_MYND_2"/>
    <property type="match status" value="1"/>
</dbReference>
<name>A0A132AM24_SARSC</name>
<dbReference type="InterPro" id="IPR044925">
    <property type="entry name" value="His-Me_finger_sf"/>
</dbReference>
<dbReference type="Pfam" id="PF01753">
    <property type="entry name" value="zf-MYND"/>
    <property type="match status" value="1"/>
</dbReference>
<dbReference type="SUPFAM" id="SSF144232">
    <property type="entry name" value="HIT/MYND zinc finger-like"/>
    <property type="match status" value="1"/>
</dbReference>
<sequence>MKDPFLKNCRPLTQNSNNATSTSIRSISTSATGQELWPVGVKLGIVRLGYSAGKVSLKFILKYTLVDEEDIVLARDYTFEARMEISTNSGSSSGAVVFAYAYQTSSSSSNRNMILLQDLIWRRHLGPIPDRHRVVHRNHISMDNRLDNLCLINIVGNQSTHVWYLMSNRIHPHYVARNHSDHLNSHHRTVRRRDNNNNDSIHSVSTNDNNQAIVENENVIQELSRHYKIYTNDLHLTLYWAAIQQLPPEHQSQQQSSSTSSSSSSHSSIIANNIQAKLNSATKCYDTQGNLICDQGITNCSRSQPINPGRFFVGSVYFECHYAPCVQIERKSREFSICGRCQEIRYCGTMCQQLDWPLHKRFCRYKARRIALAPYSSRSSPSRRLSNR</sequence>
<dbReference type="SUPFAM" id="SSF54060">
    <property type="entry name" value="His-Me finger endonucleases"/>
    <property type="match status" value="1"/>
</dbReference>
<comment type="caution">
    <text evidence="2">The sequence shown here is derived from an EMBL/GenBank/DDBJ whole genome shotgun (WGS) entry which is preliminary data.</text>
</comment>
<dbReference type="PANTHER" id="PTHR46831">
    <property type="entry name" value="ZINC FINGER MYND DOMAIN-CONTAINING PROTEIN 19"/>
    <property type="match status" value="1"/>
</dbReference>
<accession>A0A132AM24</accession>
<dbReference type="InterPro" id="IPR002893">
    <property type="entry name" value="Znf_MYND"/>
</dbReference>
<reference evidence="2 3" key="1">
    <citation type="journal article" date="2015" name="Parasit. Vectors">
        <title>Draft genome of the scabies mite.</title>
        <authorList>
            <person name="Rider S.D.Jr."/>
            <person name="Morgan M.S."/>
            <person name="Arlian L.G."/>
        </authorList>
    </citation>
    <scope>NUCLEOTIDE SEQUENCE [LARGE SCALE GENOMIC DNA]</scope>
    <source>
        <strain evidence="2">Arlian Lab</strain>
    </source>
</reference>
<dbReference type="GO" id="GO:0045202">
    <property type="term" value="C:synapse"/>
    <property type="evidence" value="ECO:0007669"/>
    <property type="project" value="TreeGrafter"/>
</dbReference>
<dbReference type="VEuPathDB" id="VectorBase:SSCA006844"/>
<protein>
    <submittedName>
        <fullName evidence="2">Zinc finger domain-containing protein 26</fullName>
    </submittedName>
</protein>
<dbReference type="EMBL" id="JXLN01018617">
    <property type="protein sequence ID" value="KPM12026.1"/>
    <property type="molecule type" value="Genomic_DNA"/>
</dbReference>
<gene>
    <name evidence="2" type="ORF">QR98_0106070</name>
</gene>
<dbReference type="Gene3D" id="6.10.140.2220">
    <property type="match status" value="1"/>
</dbReference>
<feature type="region of interest" description="Disordered" evidence="1">
    <location>
        <begin position="182"/>
        <end position="206"/>
    </location>
</feature>
<dbReference type="PANTHER" id="PTHR46831:SF1">
    <property type="entry name" value="ZINC FINGER MYND DOMAIN-CONTAINING PROTEIN 19"/>
    <property type="match status" value="1"/>
</dbReference>
<dbReference type="AlphaFoldDB" id="A0A132AM24"/>
<proteinExistence type="predicted"/>
<evidence type="ECO:0000313" key="3">
    <source>
        <dbReference type="Proteomes" id="UP000616769"/>
    </source>
</evidence>
<dbReference type="InterPro" id="IPR003615">
    <property type="entry name" value="HNH_nuc"/>
</dbReference>
<dbReference type="InterPro" id="IPR032978">
    <property type="entry name" value="ZMYND19"/>
</dbReference>
<dbReference type="Proteomes" id="UP000616769">
    <property type="component" value="Unassembled WGS sequence"/>
</dbReference>
<dbReference type="Pfam" id="PF13392">
    <property type="entry name" value="HNH_3"/>
    <property type="match status" value="1"/>
</dbReference>
<organism evidence="2 3">
    <name type="scientific">Sarcoptes scabiei</name>
    <name type="common">Itch mite</name>
    <name type="synonym">Acarus scabiei</name>
    <dbReference type="NCBI Taxonomy" id="52283"/>
    <lineage>
        <taxon>Eukaryota</taxon>
        <taxon>Metazoa</taxon>
        <taxon>Ecdysozoa</taxon>
        <taxon>Arthropoda</taxon>
        <taxon>Chelicerata</taxon>
        <taxon>Arachnida</taxon>
        <taxon>Acari</taxon>
        <taxon>Acariformes</taxon>
        <taxon>Sarcoptiformes</taxon>
        <taxon>Astigmata</taxon>
        <taxon>Psoroptidia</taxon>
        <taxon>Sarcoptoidea</taxon>
        <taxon>Sarcoptidae</taxon>
        <taxon>Sarcoptinae</taxon>
        <taxon>Sarcoptes</taxon>
    </lineage>
</organism>